<name>A0A2T0U4C5_9SPHI</name>
<keyword evidence="2" id="KW-1185">Reference proteome</keyword>
<dbReference type="PROSITE" id="PS51257">
    <property type="entry name" value="PROKAR_LIPOPROTEIN"/>
    <property type="match status" value="1"/>
</dbReference>
<sequence>MKVKFIILLGLSTLMISCKKITHVTLVEPSKPGTLSYQLIDDLGRGLSGVKISLYSAMIKGGDAGAFITPIELSRTDREGFVNFANLLPGNYRVVSDSAMVNGIIYPTSEYVQVISNLEKKKTVKASDFSGTLKIKLLSNSEPKYPLKNMVLIAYPHVGPEWSNPRSLVESARLKGITDENGLAEIKVPCNFQYGVIIYNPQNDAVADRSGNYRVDQGGQTNTTVYY</sequence>
<proteinExistence type="predicted"/>
<evidence type="ECO:0000313" key="1">
    <source>
        <dbReference type="EMBL" id="PRY52779.1"/>
    </source>
</evidence>
<organism evidence="1 2">
    <name type="scientific">Arcticibacter pallidicorallinus</name>
    <dbReference type="NCBI Taxonomy" id="1259464"/>
    <lineage>
        <taxon>Bacteria</taxon>
        <taxon>Pseudomonadati</taxon>
        <taxon>Bacteroidota</taxon>
        <taxon>Sphingobacteriia</taxon>
        <taxon>Sphingobacteriales</taxon>
        <taxon>Sphingobacteriaceae</taxon>
        <taxon>Arcticibacter</taxon>
    </lineage>
</organism>
<dbReference type="InterPro" id="IPR013783">
    <property type="entry name" value="Ig-like_fold"/>
</dbReference>
<evidence type="ECO:0000313" key="2">
    <source>
        <dbReference type="Proteomes" id="UP000238034"/>
    </source>
</evidence>
<dbReference type="EMBL" id="PVTH01000005">
    <property type="protein sequence ID" value="PRY52779.1"/>
    <property type="molecule type" value="Genomic_DNA"/>
</dbReference>
<dbReference type="RefSeq" id="WP_146133118.1">
    <property type="nucleotide sequence ID" value="NZ_PVTH01000005.1"/>
</dbReference>
<dbReference type="SUPFAM" id="SSF117074">
    <property type="entry name" value="Hypothetical protein PA1324"/>
    <property type="match status" value="1"/>
</dbReference>
<comment type="caution">
    <text evidence="1">The sequence shown here is derived from an EMBL/GenBank/DDBJ whole genome shotgun (WGS) entry which is preliminary data.</text>
</comment>
<dbReference type="AlphaFoldDB" id="A0A2T0U4C5"/>
<dbReference type="Gene3D" id="2.60.40.10">
    <property type="entry name" value="Immunoglobulins"/>
    <property type="match status" value="1"/>
</dbReference>
<reference evidence="1 2" key="1">
    <citation type="submission" date="2018-03" db="EMBL/GenBank/DDBJ databases">
        <title>Genomic Encyclopedia of Type Strains, Phase III (KMG-III): the genomes of soil and plant-associated and newly described type strains.</title>
        <authorList>
            <person name="Whitman W."/>
        </authorList>
    </citation>
    <scope>NUCLEOTIDE SEQUENCE [LARGE SCALE GENOMIC DNA]</scope>
    <source>
        <strain evidence="1 2">CGMCC 1.9313</strain>
    </source>
</reference>
<gene>
    <name evidence="1" type="ORF">B0I27_105248</name>
</gene>
<protein>
    <recommendedName>
        <fullName evidence="3">Carboxypeptidase family protein</fullName>
    </recommendedName>
</protein>
<dbReference type="Proteomes" id="UP000238034">
    <property type="component" value="Unassembled WGS sequence"/>
</dbReference>
<evidence type="ECO:0008006" key="3">
    <source>
        <dbReference type="Google" id="ProtNLM"/>
    </source>
</evidence>
<dbReference type="OrthoDB" id="704982at2"/>
<accession>A0A2T0U4C5</accession>